<dbReference type="SUPFAM" id="SSF109854">
    <property type="entry name" value="DinB/YfiT-like putative metalloenzymes"/>
    <property type="match status" value="1"/>
</dbReference>
<reference evidence="4 5" key="1">
    <citation type="submission" date="2017-08" db="EMBL/GenBank/DDBJ databases">
        <title>The complete genome sequence of Maribacter sp. B1, isolated from deep-sea sediment.</title>
        <authorList>
            <person name="Wu Y.-H."/>
            <person name="Cheng H."/>
            <person name="Xu X.-W."/>
        </authorList>
    </citation>
    <scope>NUCLEOTIDE SEQUENCE [LARGE SCALE GENOMIC DNA]</scope>
    <source>
        <strain evidence="4 5">B1</strain>
    </source>
</reference>
<dbReference type="InterPro" id="IPR034660">
    <property type="entry name" value="DinB/YfiT-like"/>
</dbReference>
<dbReference type="Proteomes" id="UP000215244">
    <property type="component" value="Chromosome"/>
</dbReference>
<dbReference type="EMBL" id="CP022957">
    <property type="protein sequence ID" value="ASV30081.1"/>
    <property type="molecule type" value="Genomic_DNA"/>
</dbReference>
<accession>A0A223V3W6</accession>
<gene>
    <name evidence="4" type="ORF">CJ263_07500</name>
</gene>
<proteinExistence type="inferred from homology"/>
<evidence type="ECO:0000313" key="5">
    <source>
        <dbReference type="Proteomes" id="UP000215244"/>
    </source>
</evidence>
<dbReference type="OrthoDB" id="119432at2"/>
<dbReference type="GO" id="GO:0046872">
    <property type="term" value="F:metal ion binding"/>
    <property type="evidence" value="ECO:0007669"/>
    <property type="project" value="UniProtKB-KW"/>
</dbReference>
<sequence>MENIKEKTSQVITPDQLLEHWQGHRRLTRKTIEAFPEDKLFDYSIGGMRPFADMVLELLGIAEPGLREIVTGQTAQLNEHLDHGNSKAKLLEAWDSATEQLNKLWAQMEEMDFQKQIVSFGQYPGTVQSSLFYFLDNEMHHRGQGYVYLRSLGIEPPMFYDRS</sequence>
<feature type="binding site" evidence="3">
    <location>
        <position position="141"/>
    </location>
    <ligand>
        <name>a divalent metal cation</name>
        <dbReference type="ChEBI" id="CHEBI:60240"/>
    </ligand>
</feature>
<name>A0A223V3W6_9FLAO</name>
<dbReference type="RefSeq" id="WP_094996702.1">
    <property type="nucleotide sequence ID" value="NZ_BMJL01000006.1"/>
</dbReference>
<dbReference type="KEGG" id="marb:CJ263_07500"/>
<evidence type="ECO:0000256" key="2">
    <source>
        <dbReference type="ARBA" id="ARBA00022723"/>
    </source>
</evidence>
<keyword evidence="5" id="KW-1185">Reference proteome</keyword>
<comment type="similarity">
    <text evidence="1">Belongs to the DinB family.</text>
</comment>
<evidence type="ECO:0000256" key="3">
    <source>
        <dbReference type="PIRSR" id="PIRSR607837-1"/>
    </source>
</evidence>
<keyword evidence="2 3" id="KW-0479">Metal-binding</keyword>
<dbReference type="AlphaFoldDB" id="A0A223V3W6"/>
<protein>
    <submittedName>
        <fullName evidence="4">Damage-inducible protein DinB</fullName>
    </submittedName>
</protein>
<evidence type="ECO:0000256" key="1">
    <source>
        <dbReference type="ARBA" id="ARBA00008635"/>
    </source>
</evidence>
<evidence type="ECO:0000313" key="4">
    <source>
        <dbReference type="EMBL" id="ASV30081.1"/>
    </source>
</evidence>
<dbReference type="Pfam" id="PF05163">
    <property type="entry name" value="DinB"/>
    <property type="match status" value="1"/>
</dbReference>
<organism evidence="4 5">
    <name type="scientific">Maribacter cobaltidurans</name>
    <dbReference type="NCBI Taxonomy" id="1178778"/>
    <lineage>
        <taxon>Bacteria</taxon>
        <taxon>Pseudomonadati</taxon>
        <taxon>Bacteroidota</taxon>
        <taxon>Flavobacteriia</taxon>
        <taxon>Flavobacteriales</taxon>
        <taxon>Flavobacteriaceae</taxon>
        <taxon>Maribacter</taxon>
    </lineage>
</organism>
<dbReference type="InterPro" id="IPR007837">
    <property type="entry name" value="DinB"/>
</dbReference>
<dbReference type="Gene3D" id="1.20.120.450">
    <property type="entry name" value="dinb family like domain"/>
    <property type="match status" value="1"/>
</dbReference>